<evidence type="ECO:0000313" key="5">
    <source>
        <dbReference type="Proteomes" id="UP000222056"/>
    </source>
</evidence>
<dbReference type="InterPro" id="IPR036679">
    <property type="entry name" value="FlgN-like_sf"/>
</dbReference>
<dbReference type="EMBL" id="FNWJ01000002">
    <property type="protein sequence ID" value="SEH14742.1"/>
    <property type="molecule type" value="Genomic_DNA"/>
</dbReference>
<organism evidence="4 5">
    <name type="scientific">Thermoleophilum album</name>
    <dbReference type="NCBI Taxonomy" id="29539"/>
    <lineage>
        <taxon>Bacteria</taxon>
        <taxon>Bacillati</taxon>
        <taxon>Actinomycetota</taxon>
        <taxon>Thermoleophilia</taxon>
        <taxon>Thermoleophilales</taxon>
        <taxon>Thermoleophilaceae</taxon>
        <taxon>Thermoleophilum</taxon>
    </lineage>
</organism>
<dbReference type="Proteomes" id="UP000222056">
    <property type="component" value="Unassembled WGS sequence"/>
</dbReference>
<dbReference type="OrthoDB" id="5242867at2"/>
<dbReference type="GO" id="GO:0044780">
    <property type="term" value="P:bacterial-type flagellum assembly"/>
    <property type="evidence" value="ECO:0007669"/>
    <property type="project" value="InterPro"/>
</dbReference>
<dbReference type="RefSeq" id="WP_093118176.1">
    <property type="nucleotide sequence ID" value="NZ_FNWJ01000002.1"/>
</dbReference>
<evidence type="ECO:0000256" key="3">
    <source>
        <dbReference type="SAM" id="MobiDB-lite"/>
    </source>
</evidence>
<evidence type="ECO:0000313" key="4">
    <source>
        <dbReference type="EMBL" id="SEH14742.1"/>
    </source>
</evidence>
<sequence>MISDRAPANGRQSVLSAPPRPVRAAATLGGRLNDHLERQLAAARRLLACVLEQGQAIRDRAVDRTVEAAAAIRNEVAARERLEEERALLLAEAGRELGVLPEQVTLERICALLPATEADQARRLSTELRGILAEISREHHTNRVLLRQELAFLEHLLRLAAGPQGAAYRPDGDPVAPAPTVQTVIDRRA</sequence>
<evidence type="ECO:0000256" key="2">
    <source>
        <dbReference type="SAM" id="Coils"/>
    </source>
</evidence>
<gene>
    <name evidence="4" type="ORF">SAMN02745716_1724</name>
</gene>
<dbReference type="SUPFAM" id="SSF140566">
    <property type="entry name" value="FlgN-like"/>
    <property type="match status" value="1"/>
</dbReference>
<keyword evidence="2" id="KW-0175">Coiled coil</keyword>
<reference evidence="5" key="1">
    <citation type="submission" date="2016-10" db="EMBL/GenBank/DDBJ databases">
        <authorList>
            <person name="Varghese N."/>
            <person name="Submissions S."/>
        </authorList>
    </citation>
    <scope>NUCLEOTIDE SEQUENCE [LARGE SCALE GENOMIC DNA]</scope>
    <source>
        <strain evidence="5">ATCC 35263</strain>
    </source>
</reference>
<dbReference type="Gene3D" id="1.20.58.300">
    <property type="entry name" value="FlgN-like"/>
    <property type="match status" value="1"/>
</dbReference>
<proteinExistence type="predicted"/>
<feature type="coiled-coil region" evidence="2">
    <location>
        <begin position="33"/>
        <end position="92"/>
    </location>
</feature>
<evidence type="ECO:0000256" key="1">
    <source>
        <dbReference type="ARBA" id="ARBA00022795"/>
    </source>
</evidence>
<dbReference type="InterPro" id="IPR007809">
    <property type="entry name" value="FlgN-like"/>
</dbReference>
<protein>
    <submittedName>
        <fullName evidence="4">FlgN protein</fullName>
    </submittedName>
</protein>
<dbReference type="STRING" id="29539.SAMN02745716_1724"/>
<keyword evidence="5" id="KW-1185">Reference proteome</keyword>
<dbReference type="AlphaFoldDB" id="A0A1H6FWD5"/>
<accession>A0A1H6FWD5</accession>
<dbReference type="Pfam" id="PF05130">
    <property type="entry name" value="FlgN"/>
    <property type="match status" value="1"/>
</dbReference>
<name>A0A1H6FWD5_THEAL</name>
<feature type="region of interest" description="Disordered" evidence="3">
    <location>
        <begin position="1"/>
        <end position="20"/>
    </location>
</feature>
<keyword evidence="1" id="KW-1005">Bacterial flagellum biogenesis</keyword>